<comment type="caution">
    <text evidence="1">The sequence shown here is derived from an EMBL/GenBank/DDBJ whole genome shotgun (WGS) entry which is preliminary data.</text>
</comment>
<reference evidence="1" key="1">
    <citation type="submission" date="2023-04" db="EMBL/GenBank/DDBJ databases">
        <title>Phytophthora fragariaefolia NBRC 109709.</title>
        <authorList>
            <person name="Ichikawa N."/>
            <person name="Sato H."/>
            <person name="Tonouchi N."/>
        </authorList>
    </citation>
    <scope>NUCLEOTIDE SEQUENCE</scope>
    <source>
        <strain evidence="1">NBRC 109709</strain>
    </source>
</reference>
<accession>A0A9W7CP22</accession>
<dbReference type="OrthoDB" id="10527279at2759"/>
<evidence type="ECO:0000313" key="2">
    <source>
        <dbReference type="Proteomes" id="UP001165121"/>
    </source>
</evidence>
<gene>
    <name evidence="1" type="ORF">Pfra01_001038900</name>
</gene>
<protein>
    <submittedName>
        <fullName evidence="1">Unnamed protein product</fullName>
    </submittedName>
</protein>
<evidence type="ECO:0000313" key="1">
    <source>
        <dbReference type="EMBL" id="GMF37246.1"/>
    </source>
</evidence>
<sequence length="254" mass="29114">MQVLWRPMMALYGQMWVHANNVRWLINLWQWAQYASHLFHLETPLCRKQKTVRPMSFALQRIVKACSPGAAYYHYHPSQISDVWGVGSLHSDYPCTAPALRCKQPGPQYSAWWIDDTFEPGSLDWWTVYTRFYSSDRHSGQVTWIACYDGSVGFNVATSLNVTWIVCVPRIALKLLTDRAVRQTSQPLGREIIARNPCSIWIGDITPELSHGEYHRTVSEWAMGLQREFTKSWLTVDCCTSIPSTLGARQATIS</sequence>
<dbReference type="AlphaFoldDB" id="A0A9W7CP22"/>
<dbReference type="Proteomes" id="UP001165121">
    <property type="component" value="Unassembled WGS sequence"/>
</dbReference>
<name>A0A9W7CP22_9STRA</name>
<dbReference type="EMBL" id="BSXT01000994">
    <property type="protein sequence ID" value="GMF37246.1"/>
    <property type="molecule type" value="Genomic_DNA"/>
</dbReference>
<proteinExistence type="predicted"/>
<keyword evidence="2" id="KW-1185">Reference proteome</keyword>
<organism evidence="1 2">
    <name type="scientific">Phytophthora fragariaefolia</name>
    <dbReference type="NCBI Taxonomy" id="1490495"/>
    <lineage>
        <taxon>Eukaryota</taxon>
        <taxon>Sar</taxon>
        <taxon>Stramenopiles</taxon>
        <taxon>Oomycota</taxon>
        <taxon>Peronosporomycetes</taxon>
        <taxon>Peronosporales</taxon>
        <taxon>Peronosporaceae</taxon>
        <taxon>Phytophthora</taxon>
    </lineage>
</organism>